<dbReference type="RefSeq" id="WP_182802042.1">
    <property type="nucleotide sequence ID" value="NZ_CP060007.1"/>
</dbReference>
<keyword evidence="3" id="KW-1185">Reference proteome</keyword>
<reference evidence="3" key="1">
    <citation type="submission" date="2020-08" db="EMBL/GenBank/DDBJ databases">
        <title>Lacibacter sp. S13-6-6 genome sequencing.</title>
        <authorList>
            <person name="Jin L."/>
        </authorList>
    </citation>
    <scope>NUCLEOTIDE SEQUENCE [LARGE SCALE GENOMIC DNA]</scope>
    <source>
        <strain evidence="3">S13-6-6</strain>
    </source>
</reference>
<dbReference type="InterPro" id="IPR041698">
    <property type="entry name" value="Methyltransf_25"/>
</dbReference>
<dbReference type="CDD" id="cd02440">
    <property type="entry name" value="AdoMet_MTases"/>
    <property type="match status" value="1"/>
</dbReference>
<feature type="domain" description="Methyltransferase" evidence="1">
    <location>
        <begin position="76"/>
        <end position="159"/>
    </location>
</feature>
<evidence type="ECO:0000259" key="1">
    <source>
        <dbReference type="Pfam" id="PF13649"/>
    </source>
</evidence>
<accession>A0A7G5XE77</accession>
<evidence type="ECO:0000313" key="2">
    <source>
        <dbReference type="EMBL" id="QNA43780.1"/>
    </source>
</evidence>
<dbReference type="KEGG" id="lacs:H4075_17105"/>
<proteinExistence type="predicted"/>
<gene>
    <name evidence="2" type="ORF">H4075_17105</name>
</gene>
<dbReference type="GO" id="GO:0008168">
    <property type="term" value="F:methyltransferase activity"/>
    <property type="evidence" value="ECO:0007669"/>
    <property type="project" value="UniProtKB-KW"/>
</dbReference>
<dbReference type="Pfam" id="PF13649">
    <property type="entry name" value="Methyltransf_25"/>
    <property type="match status" value="1"/>
</dbReference>
<keyword evidence="2" id="KW-0489">Methyltransferase</keyword>
<keyword evidence="2" id="KW-0808">Transferase</keyword>
<dbReference type="AlphaFoldDB" id="A0A7G5XE77"/>
<dbReference type="Gene3D" id="3.40.50.150">
    <property type="entry name" value="Vaccinia Virus protein VP39"/>
    <property type="match status" value="1"/>
</dbReference>
<dbReference type="SUPFAM" id="SSF53335">
    <property type="entry name" value="S-adenosyl-L-methionine-dependent methyltransferases"/>
    <property type="match status" value="1"/>
</dbReference>
<protein>
    <submittedName>
        <fullName evidence="2">Methyltransferase domain-containing protein</fullName>
    </submittedName>
</protein>
<dbReference type="Proteomes" id="UP000515344">
    <property type="component" value="Chromosome"/>
</dbReference>
<dbReference type="EMBL" id="CP060007">
    <property type="protein sequence ID" value="QNA43780.1"/>
    <property type="molecule type" value="Genomic_DNA"/>
</dbReference>
<name>A0A7G5XE77_9BACT</name>
<evidence type="ECO:0000313" key="3">
    <source>
        <dbReference type="Proteomes" id="UP000515344"/>
    </source>
</evidence>
<organism evidence="2 3">
    <name type="scientific">Lacibacter sediminis</name>
    <dbReference type="NCBI Taxonomy" id="2760713"/>
    <lineage>
        <taxon>Bacteria</taxon>
        <taxon>Pseudomonadati</taxon>
        <taxon>Bacteroidota</taxon>
        <taxon>Chitinophagia</taxon>
        <taxon>Chitinophagales</taxon>
        <taxon>Chitinophagaceae</taxon>
        <taxon>Lacibacter</taxon>
    </lineage>
</organism>
<dbReference type="InterPro" id="IPR029063">
    <property type="entry name" value="SAM-dependent_MTases_sf"/>
</dbReference>
<dbReference type="GO" id="GO:0032259">
    <property type="term" value="P:methylation"/>
    <property type="evidence" value="ECO:0007669"/>
    <property type="project" value="UniProtKB-KW"/>
</dbReference>
<sequence length="247" mass="28736">MPDLTKRSYQKELLDGDDILFDDIKQNMQELDVINTWLGGHQITIKGFQHFISRLSHPPVLSLSKDGVAHPQTLQICEIGCGGGDNLRAIQQYCKKKNINIKLIGIDINPHCIAYAHSRRENEGIEFICSDYSTAAFTQKPDIIFSSLFCHHFSEDELQFQFMWMKNNSTLGFFVNDLHRHVLAYYSIKLLTNLFSKSYLVKNDAPLSVARGFKREELIQLCDRPSINNHQLKWMWAFRWLLIYKHD</sequence>